<name>A0AAQ0KL55_PARVE</name>
<dbReference type="RefSeq" id="WP_036753045.1">
    <property type="nucleotide sequence ID" value="NZ_CP035286.1"/>
</dbReference>
<gene>
    <name evidence="2" type="ORF">ATH84_101988</name>
</gene>
<dbReference type="InterPro" id="IPR031165">
    <property type="entry name" value="GNAT_YJDJ"/>
</dbReference>
<protein>
    <recommendedName>
        <fullName evidence="1">N-acetyltransferase domain-containing protein</fullName>
    </recommendedName>
</protein>
<evidence type="ECO:0000313" key="3">
    <source>
        <dbReference type="Proteomes" id="UP000256794"/>
    </source>
</evidence>
<dbReference type="Proteomes" id="UP000256794">
    <property type="component" value="Unassembled WGS sequence"/>
</dbReference>
<dbReference type="EMBL" id="QUMX01000019">
    <property type="protein sequence ID" value="REG45820.1"/>
    <property type="molecule type" value="Genomic_DNA"/>
</dbReference>
<reference evidence="2 3" key="1">
    <citation type="submission" date="2018-08" db="EMBL/GenBank/DDBJ databases">
        <title>Genomic Encyclopedia of Archaeal and Bacterial Type Strains, Phase II (KMG-II): from individual species to whole genera.</title>
        <authorList>
            <person name="Goeker M."/>
        </authorList>
    </citation>
    <scope>NUCLEOTIDE SEQUENCE [LARGE SCALE GENOMIC DNA]</scope>
    <source>
        <strain evidence="2 3">DSM 582</strain>
    </source>
</reference>
<dbReference type="Gene3D" id="3.40.630.30">
    <property type="match status" value="1"/>
</dbReference>
<evidence type="ECO:0000313" key="2">
    <source>
        <dbReference type="EMBL" id="REG45820.1"/>
    </source>
</evidence>
<dbReference type="AlphaFoldDB" id="A0AAQ0KL55"/>
<evidence type="ECO:0000259" key="1">
    <source>
        <dbReference type="PROSITE" id="PS51729"/>
    </source>
</evidence>
<feature type="domain" description="N-acetyltransferase" evidence="1">
    <location>
        <begin position="6"/>
        <end position="92"/>
    </location>
</feature>
<dbReference type="Pfam" id="PF14542">
    <property type="entry name" value="Acetyltransf_CG"/>
    <property type="match status" value="1"/>
</dbReference>
<dbReference type="SUPFAM" id="SSF55729">
    <property type="entry name" value="Acyl-CoA N-acyltransferases (Nat)"/>
    <property type="match status" value="1"/>
</dbReference>
<keyword evidence="3" id="KW-1185">Reference proteome</keyword>
<accession>A0AAQ0KL55</accession>
<comment type="caution">
    <text evidence="2">The sequence shown here is derived from an EMBL/GenBank/DDBJ whole genome shotgun (WGS) entry which is preliminary data.</text>
</comment>
<organism evidence="2 3">
    <name type="scientific">Paracoccus versutus</name>
    <name type="common">Thiobacillus versutus</name>
    <dbReference type="NCBI Taxonomy" id="34007"/>
    <lineage>
        <taxon>Bacteria</taxon>
        <taxon>Pseudomonadati</taxon>
        <taxon>Pseudomonadota</taxon>
        <taxon>Alphaproteobacteria</taxon>
        <taxon>Rhodobacterales</taxon>
        <taxon>Paracoccaceae</taxon>
        <taxon>Paracoccus</taxon>
    </lineage>
</organism>
<dbReference type="PROSITE" id="PS51729">
    <property type="entry name" value="GNAT_YJDJ"/>
    <property type="match status" value="1"/>
</dbReference>
<proteinExistence type="predicted"/>
<sequence length="95" mass="10723">MQIEYEEFIGKARYIARPSGPHVELVVTDPTPQLRVAYYTAMSKGARSRTMAQALVKRMVEDARESGRQIVPLCPFVRGEAEKNSDWADVIRDPA</sequence>
<dbReference type="InterPro" id="IPR016181">
    <property type="entry name" value="Acyl_CoA_acyltransferase"/>
</dbReference>